<name>A0AAJ1R5G8_9FLAO</name>
<gene>
    <name evidence="2" type="ORF">QX233_13240</name>
</gene>
<sequence>MKKILIYCSLIASSVMFSQVGINTNNPEATLDLRGKNHLGAVTAKDGLLVPRVNSLVANGTVNGQLVYLIADTSSPTYAQGFYYWDGSSWVNLSSGTGVFLSDTTPDVWVDNSGGTAVLSTKPVVIGTATSANASSILDMSSVANKGMLTPQVALTSNTDVVTIPSPKTGLLVYNTGTNAGLSTKGYLYWNGTEWRSIDNSTLISPSVASVNCLGAILTPKAYTAGTPFNGLLTIPYAGGNGGSYSNGTPQTVNGLTFTLQGGQLQAGTGNLVFNVSGTPTVSSPTETSISINSSSVPFLTASQSCTITVGNSSQATITESAVMGPLVKMDDPRTGYGIMATTPDGKYSIRVWDIYNGIPGNVSVQIRPNTALSSLTWNHDAKYYNNSGSGAILVYAKNVATFPTDALGKWCGTTNSGMNDFTLQGSLVTDFVNPWGDFGIADGSNIEHRRYTWTNTDPNDRTMYQAEIMLGLFNNTSNMNTTTCTNGVCGFTKAYIKITQTSGN</sequence>
<reference evidence="2" key="1">
    <citation type="submission" date="2023-06" db="EMBL/GenBank/DDBJ databases">
        <title>Two Chryseobacterium gambrini strains from China.</title>
        <authorList>
            <person name="Zeng J."/>
            <person name="Wu Y."/>
        </authorList>
    </citation>
    <scope>NUCLEOTIDE SEQUENCE</scope>
    <source>
        <strain evidence="2">SQ219</strain>
    </source>
</reference>
<feature type="chain" id="PRO_5042619809" evidence="1">
    <location>
        <begin position="19"/>
        <end position="505"/>
    </location>
</feature>
<dbReference type="EMBL" id="JAUHGV010000016">
    <property type="protein sequence ID" value="MDN4013435.1"/>
    <property type="molecule type" value="Genomic_DNA"/>
</dbReference>
<feature type="signal peptide" evidence="1">
    <location>
        <begin position="1"/>
        <end position="18"/>
    </location>
</feature>
<dbReference type="RefSeq" id="WP_214588594.1">
    <property type="nucleotide sequence ID" value="NZ_JAUHGV010000016.1"/>
</dbReference>
<keyword evidence="1" id="KW-0732">Signal</keyword>
<accession>A0AAJ1R5G8</accession>
<dbReference type="AlphaFoldDB" id="A0AAJ1R5G8"/>
<evidence type="ECO:0000313" key="2">
    <source>
        <dbReference type="EMBL" id="MDN4013435.1"/>
    </source>
</evidence>
<organism evidence="2 3">
    <name type="scientific">Chryseobacterium gambrini</name>
    <dbReference type="NCBI Taxonomy" id="373672"/>
    <lineage>
        <taxon>Bacteria</taxon>
        <taxon>Pseudomonadati</taxon>
        <taxon>Bacteroidota</taxon>
        <taxon>Flavobacteriia</taxon>
        <taxon>Flavobacteriales</taxon>
        <taxon>Weeksellaceae</taxon>
        <taxon>Chryseobacterium group</taxon>
        <taxon>Chryseobacterium</taxon>
    </lineage>
</organism>
<dbReference type="Proteomes" id="UP001225933">
    <property type="component" value="Unassembled WGS sequence"/>
</dbReference>
<proteinExistence type="predicted"/>
<evidence type="ECO:0000256" key="1">
    <source>
        <dbReference type="SAM" id="SignalP"/>
    </source>
</evidence>
<comment type="caution">
    <text evidence="2">The sequence shown here is derived from an EMBL/GenBank/DDBJ whole genome shotgun (WGS) entry which is preliminary data.</text>
</comment>
<evidence type="ECO:0000313" key="3">
    <source>
        <dbReference type="Proteomes" id="UP001225933"/>
    </source>
</evidence>
<protein>
    <submittedName>
        <fullName evidence="2">Uncharacterized protein</fullName>
    </submittedName>
</protein>